<comment type="caution">
    <text evidence="12">Lacks conserved residue(s) required for the propagation of feature annotation.</text>
</comment>
<evidence type="ECO:0000256" key="10">
    <source>
        <dbReference type="PIRSR" id="PIRSR601548-4"/>
    </source>
</evidence>
<feature type="binding site" evidence="9">
    <location>
        <position position="396"/>
    </location>
    <ligand>
        <name>Zn(2+)</name>
        <dbReference type="ChEBI" id="CHEBI:29105"/>
        <label>1</label>
        <note>catalytic</note>
    </ligand>
</feature>
<dbReference type="GO" id="GO:0016020">
    <property type="term" value="C:membrane"/>
    <property type="evidence" value="ECO:0007669"/>
    <property type="project" value="InterPro"/>
</dbReference>
<comment type="similarity">
    <text evidence="1 12 13">Belongs to the peptidase M2 family.</text>
</comment>
<keyword evidence="9 13" id="KW-0479">Metal-binding</keyword>
<evidence type="ECO:0000256" key="14">
    <source>
        <dbReference type="SAM" id="SignalP"/>
    </source>
</evidence>
<dbReference type="OrthoDB" id="10029630at2759"/>
<proteinExistence type="inferred from homology"/>
<keyword evidence="16" id="KW-1185">Reference proteome</keyword>
<keyword evidence="13" id="KW-0378">Hydrolase</keyword>
<feature type="active site" description="Proton donor 1" evidence="5">
    <location>
        <position position="569"/>
    </location>
</feature>
<keyword evidence="3 10" id="KW-1015">Disulfide bond</keyword>
<accession>A0A8J9Y4F6</accession>
<dbReference type="PANTHER" id="PTHR10514:SF27">
    <property type="entry name" value="ANGIOTENSIN-CONVERTING ENZYME"/>
    <property type="match status" value="1"/>
</dbReference>
<dbReference type="SUPFAM" id="SSF55486">
    <property type="entry name" value="Metalloproteases ('zincins'), catalytic domain"/>
    <property type="match status" value="1"/>
</dbReference>
<dbReference type="CDD" id="cd06461">
    <property type="entry name" value="M2_ACE"/>
    <property type="match status" value="1"/>
</dbReference>
<evidence type="ECO:0000313" key="15">
    <source>
        <dbReference type="EMBL" id="CAH0716969.1"/>
    </source>
</evidence>
<protein>
    <recommendedName>
        <fullName evidence="13">Angiotensin-converting enzyme</fullName>
        <ecNumber evidence="13">3.4.-.-</ecNumber>
    </recommendedName>
</protein>
<evidence type="ECO:0000313" key="16">
    <source>
        <dbReference type="Proteomes" id="UP000838878"/>
    </source>
</evidence>
<evidence type="ECO:0000256" key="11">
    <source>
        <dbReference type="PIRSR" id="PIRSR601548-8"/>
    </source>
</evidence>
<feature type="active site" description="Proton acceptor 2" evidence="7">
    <location>
        <position position="393"/>
    </location>
</feature>
<dbReference type="AlphaFoldDB" id="A0A8J9Y4F6"/>
<keyword evidence="13" id="KW-0121">Carboxypeptidase</keyword>
<dbReference type="PANTHER" id="PTHR10514">
    <property type="entry name" value="ANGIOTENSIN-CONVERTING ENZYME"/>
    <property type="match status" value="1"/>
</dbReference>
<evidence type="ECO:0000256" key="8">
    <source>
        <dbReference type="PIRSR" id="PIRSR601548-2"/>
    </source>
</evidence>
<dbReference type="GO" id="GO:0008241">
    <property type="term" value="F:peptidyl-dipeptidase activity"/>
    <property type="evidence" value="ECO:0007669"/>
    <property type="project" value="InterPro"/>
</dbReference>
<feature type="active site" description="Proton acceptor 1" evidence="5">
    <location>
        <position position="393"/>
    </location>
</feature>
<dbReference type="InterPro" id="IPR001548">
    <property type="entry name" value="Peptidase_M2"/>
</dbReference>
<feature type="disulfide bond" evidence="10">
    <location>
        <begin position="594"/>
        <end position="617"/>
    </location>
</feature>
<keyword evidence="4 6" id="KW-0325">Glycoprotein</keyword>
<keyword evidence="2 14" id="KW-0732">Signal</keyword>
<feature type="chain" id="PRO_5035474042" description="Angiotensin-converting enzyme" evidence="14">
    <location>
        <begin position="16"/>
        <end position="683"/>
    </location>
</feature>
<feature type="binding site" evidence="11">
    <location>
        <position position="419"/>
    </location>
    <ligand>
        <name>Zn(2+)</name>
        <dbReference type="ChEBI" id="CHEBI:29105"/>
        <label>2</label>
        <note>catalytic</note>
    </ligand>
</feature>
<evidence type="ECO:0000256" key="2">
    <source>
        <dbReference type="ARBA" id="ARBA00022729"/>
    </source>
</evidence>
<evidence type="ECO:0000256" key="12">
    <source>
        <dbReference type="PROSITE-ProRule" id="PRU01355"/>
    </source>
</evidence>
<dbReference type="PROSITE" id="PS52011">
    <property type="entry name" value="PEPTIDASE_M2"/>
    <property type="match status" value="1"/>
</dbReference>
<evidence type="ECO:0000256" key="1">
    <source>
        <dbReference type="ARBA" id="ARBA00008139"/>
    </source>
</evidence>
<name>A0A8J9Y4F6_9NEOP</name>
<evidence type="ECO:0000256" key="9">
    <source>
        <dbReference type="PIRSR" id="PIRSR601548-3"/>
    </source>
</evidence>
<feature type="binding site" evidence="11">
    <location>
        <position position="392"/>
    </location>
    <ligand>
        <name>Zn(2+)</name>
        <dbReference type="ChEBI" id="CHEBI:29105"/>
        <label>2</label>
        <note>catalytic</note>
    </ligand>
</feature>
<evidence type="ECO:0000256" key="3">
    <source>
        <dbReference type="ARBA" id="ARBA00023157"/>
    </source>
</evidence>
<feature type="binding site" evidence="8">
    <location>
        <position position="578"/>
    </location>
    <ligand>
        <name>chloride</name>
        <dbReference type="ChEBI" id="CHEBI:17996"/>
        <label>1</label>
    </ligand>
</feature>
<evidence type="ECO:0000256" key="7">
    <source>
        <dbReference type="PIRSR" id="PIRSR601548-11"/>
    </source>
</evidence>
<evidence type="ECO:0000256" key="4">
    <source>
        <dbReference type="ARBA" id="ARBA00023180"/>
    </source>
</evidence>
<feature type="glycosylation site" description="N-linked (GlcNAc...) asparagine; partial" evidence="6">
    <location>
        <position position="653"/>
    </location>
</feature>
<feature type="active site" description="Proton donor 2" evidence="7">
    <location>
        <position position="569"/>
    </location>
</feature>
<dbReference type="Proteomes" id="UP000838878">
    <property type="component" value="Chromosome 11"/>
</dbReference>
<feature type="binding site" evidence="11">
    <location>
        <position position="396"/>
    </location>
    <ligand>
        <name>Zn(2+)</name>
        <dbReference type="ChEBI" id="CHEBI:29105"/>
        <label>2</label>
        <note>catalytic</note>
    </ligand>
</feature>
<keyword evidence="13" id="KW-0482">Metalloprotease</keyword>
<organism evidence="15 16">
    <name type="scientific">Brenthis ino</name>
    <name type="common">lesser marbled fritillary</name>
    <dbReference type="NCBI Taxonomy" id="405034"/>
    <lineage>
        <taxon>Eukaryota</taxon>
        <taxon>Metazoa</taxon>
        <taxon>Ecdysozoa</taxon>
        <taxon>Arthropoda</taxon>
        <taxon>Hexapoda</taxon>
        <taxon>Insecta</taxon>
        <taxon>Pterygota</taxon>
        <taxon>Neoptera</taxon>
        <taxon>Endopterygota</taxon>
        <taxon>Lepidoptera</taxon>
        <taxon>Glossata</taxon>
        <taxon>Ditrysia</taxon>
        <taxon>Papilionoidea</taxon>
        <taxon>Nymphalidae</taxon>
        <taxon>Heliconiinae</taxon>
        <taxon>Argynnini</taxon>
        <taxon>Brenthis</taxon>
    </lineage>
</organism>
<reference evidence="15" key="1">
    <citation type="submission" date="2021-12" db="EMBL/GenBank/DDBJ databases">
        <authorList>
            <person name="Martin H S."/>
        </authorList>
    </citation>
    <scope>NUCLEOTIDE SEQUENCE</scope>
</reference>
<keyword evidence="13" id="KW-0645">Protease</keyword>
<keyword evidence="9 13" id="KW-0862">Zinc</keyword>
<dbReference type="GO" id="GO:0006508">
    <property type="term" value="P:proteolysis"/>
    <property type="evidence" value="ECO:0007669"/>
    <property type="project" value="UniProtKB-KW"/>
</dbReference>
<dbReference type="EMBL" id="OV170231">
    <property type="protein sequence ID" value="CAH0716969.1"/>
    <property type="molecule type" value="Genomic_DNA"/>
</dbReference>
<feature type="non-terminal residue" evidence="15">
    <location>
        <position position="683"/>
    </location>
</feature>
<dbReference type="GO" id="GO:0004180">
    <property type="term" value="F:carboxypeptidase activity"/>
    <property type="evidence" value="ECO:0007669"/>
    <property type="project" value="UniProtKB-KW"/>
</dbReference>
<dbReference type="Pfam" id="PF01401">
    <property type="entry name" value="Peptidase_M2"/>
    <property type="match status" value="2"/>
</dbReference>
<gene>
    <name evidence="15" type="ORF">BINO364_LOCUS3628</name>
</gene>
<evidence type="ECO:0000256" key="13">
    <source>
        <dbReference type="RuleBase" id="RU361144"/>
    </source>
</evidence>
<dbReference type="PRINTS" id="PR00791">
    <property type="entry name" value="PEPDIPTASEA"/>
</dbReference>
<sequence>MAMVLLLLLLFKTHTCEDSLQYFFEEVNEVAKKFNGMAADIAWQSSLDPGKPGLAEMASDYQKKRIFWQQKVCQRLAHWHERYSHTLNSNQERQAYLLCKGPNFTFSEVREMSDLYEELQFIYSDVEICIPNTSNSENVTAIEDAVIKLIADIEKYIITEHKSVVFGIKKEGACVKGERDFQKIMEHSRNVSVLEWFWLVWREKIKSMKEPYDKLVQLENIAARRNGYSDIGASWRDDLEIPNLRQLTFHLYESIKPLYTLLHSVIRFYLRQHYGAIVPETGPIPAHLLGDLWAQNWEPLADLMLPKTINLDHRISHLNWTVIDMVKKAEDFYVSLGLPLMTNKFWKKSVFKRENRTDARCHGSAADMFKPDDFRLLYCSECTFKDFYVIHHEMGHIQYYMAYENQPGLFRQANSFLHEAIGDTIMQAVMTPQHLHRLRIINDSELFNTNSNKDINYIEKIIKNGAEFSKLDIFDTKTDSKVLNERSSNFEDPDKITIDEILIFKQALNKLPQIPFAYIIDEYRWRYFEGSLDKDYLNQEFWAMAMKFQGISPPNERGEEYFDIGAKFHVSDNTPFVRYFLSSFFQHQLFENLCKAAVFGHRNIKDPLPISMYLNRCDIYGSKTAGKILKDLMSRGHSQPWQKILQETIGENNISASALKRYYRPLYQILMKLADKYKIPIGW</sequence>
<dbReference type="Gene3D" id="1.10.1370.30">
    <property type="match status" value="1"/>
</dbReference>
<dbReference type="EC" id="3.4.-.-" evidence="13"/>
<feature type="signal peptide" evidence="14">
    <location>
        <begin position="1"/>
        <end position="15"/>
    </location>
</feature>
<comment type="cofactor">
    <cofactor evidence="13">
        <name>Zn(2+)</name>
        <dbReference type="ChEBI" id="CHEBI:29105"/>
    </cofactor>
    <text evidence="13">Binds 2 Zn(2+) ions per subunit.</text>
</comment>
<feature type="binding site" evidence="9">
    <location>
        <position position="419"/>
    </location>
    <ligand>
        <name>Zn(2+)</name>
        <dbReference type="ChEBI" id="CHEBI:29105"/>
        <label>1</label>
        <note>catalytic</note>
    </ligand>
</feature>
<dbReference type="GO" id="GO:0008237">
    <property type="term" value="F:metallopeptidase activity"/>
    <property type="evidence" value="ECO:0007669"/>
    <property type="project" value="UniProtKB-KW"/>
</dbReference>
<dbReference type="GO" id="GO:0046872">
    <property type="term" value="F:metal ion binding"/>
    <property type="evidence" value="ECO:0007669"/>
    <property type="project" value="UniProtKB-KW"/>
</dbReference>
<feature type="binding site" evidence="9">
    <location>
        <position position="392"/>
    </location>
    <ligand>
        <name>Zn(2+)</name>
        <dbReference type="ChEBI" id="CHEBI:29105"/>
        <label>1</label>
        <note>catalytic</note>
    </ligand>
</feature>
<evidence type="ECO:0000256" key="6">
    <source>
        <dbReference type="PIRSR" id="PIRSR601548-10"/>
    </source>
</evidence>
<feature type="disulfide bond" evidence="10 12">
    <location>
        <begin position="361"/>
        <end position="379"/>
    </location>
</feature>
<evidence type="ECO:0000256" key="5">
    <source>
        <dbReference type="PIRSR" id="PIRSR601548-1"/>
    </source>
</evidence>